<evidence type="ECO:0000313" key="7">
    <source>
        <dbReference type="Proteomes" id="UP000541136"/>
    </source>
</evidence>
<dbReference type="EMBL" id="JACHIB010000009">
    <property type="protein sequence ID" value="MBB6083756.1"/>
    <property type="molecule type" value="Genomic_DNA"/>
</dbReference>
<reference evidence="6 7" key="1">
    <citation type="submission" date="2020-08" db="EMBL/GenBank/DDBJ databases">
        <title>Genomic Encyclopedia of Type Strains, Phase IV (KMG-IV): sequencing the most valuable type-strain genomes for metagenomic binning, comparative biology and taxonomic classification.</title>
        <authorList>
            <person name="Goeker M."/>
        </authorList>
    </citation>
    <scope>NUCLEOTIDE SEQUENCE [LARGE SCALE GENOMIC DNA]</scope>
    <source>
        <strain evidence="6 7">DSM 12141</strain>
    </source>
</reference>
<dbReference type="PANTHER" id="PTHR30136:SF24">
    <property type="entry name" value="HTH-TYPE TRANSCRIPTIONAL REPRESSOR ALLR"/>
    <property type="match status" value="1"/>
</dbReference>
<dbReference type="GO" id="GO:0003677">
    <property type="term" value="F:DNA binding"/>
    <property type="evidence" value="ECO:0007669"/>
    <property type="project" value="UniProtKB-KW"/>
</dbReference>
<keyword evidence="1" id="KW-0805">Transcription regulation</keyword>
<dbReference type="SUPFAM" id="SSF46785">
    <property type="entry name" value="Winged helix' DNA-binding domain"/>
    <property type="match status" value="1"/>
</dbReference>
<dbReference type="PROSITE" id="PS51077">
    <property type="entry name" value="HTH_ICLR"/>
    <property type="match status" value="1"/>
</dbReference>
<evidence type="ECO:0000256" key="2">
    <source>
        <dbReference type="ARBA" id="ARBA00023125"/>
    </source>
</evidence>
<evidence type="ECO:0000313" key="6">
    <source>
        <dbReference type="EMBL" id="MBB6083756.1"/>
    </source>
</evidence>
<dbReference type="InterPro" id="IPR029016">
    <property type="entry name" value="GAF-like_dom_sf"/>
</dbReference>
<keyword evidence="3" id="KW-0804">Transcription</keyword>
<protein>
    <submittedName>
        <fullName evidence="6">DNA-binding IclR family transcriptional regulator</fullName>
    </submittedName>
</protein>
<name>A0A7W9TNT7_CASDE</name>
<accession>A0A7W9TNT7</accession>
<comment type="caution">
    <text evidence="6">The sequence shown here is derived from an EMBL/GenBank/DDBJ whole genome shotgun (WGS) entry which is preliminary data.</text>
</comment>
<dbReference type="Gene3D" id="1.10.10.10">
    <property type="entry name" value="Winged helix-like DNA-binding domain superfamily/Winged helix DNA-binding domain"/>
    <property type="match status" value="1"/>
</dbReference>
<dbReference type="Pfam" id="PF01614">
    <property type="entry name" value="IclR_C"/>
    <property type="match status" value="1"/>
</dbReference>
<sequence length="266" mass="29205">MSADPASPERILAPAVARASAVLDLLARSGRPATLAELARALQLPKSSLHGLCATLEQLNLITRLDGGQMTLGPHVMMWANAFMARLDITQEFFASWDDMRVLPEETITLSVRDGAEVVYIACRNGQHPLGLRFHAGMRLPAVYTATGLAMLSTLPDASVRKLLDGLPGGWPVPLTDHGLRDTAAVIDELRRIRQRRYSTDREWVREGMYCYGAPVFDSHHPEAVAGVAVSIRSLEANPALEERAGQAIRKLADRLSERLGAWRRP</sequence>
<evidence type="ECO:0000259" key="5">
    <source>
        <dbReference type="PROSITE" id="PS51078"/>
    </source>
</evidence>
<dbReference type="PROSITE" id="PS51078">
    <property type="entry name" value="ICLR_ED"/>
    <property type="match status" value="1"/>
</dbReference>
<dbReference type="InterPro" id="IPR005471">
    <property type="entry name" value="Tscrpt_reg_IclR_N"/>
</dbReference>
<gene>
    <name evidence="6" type="ORF">HNR28_001798</name>
</gene>
<dbReference type="Gene3D" id="3.30.450.40">
    <property type="match status" value="1"/>
</dbReference>
<keyword evidence="2 6" id="KW-0238">DNA-binding</keyword>
<dbReference type="GO" id="GO:0045892">
    <property type="term" value="P:negative regulation of DNA-templated transcription"/>
    <property type="evidence" value="ECO:0007669"/>
    <property type="project" value="TreeGrafter"/>
</dbReference>
<evidence type="ECO:0000256" key="1">
    <source>
        <dbReference type="ARBA" id="ARBA00023015"/>
    </source>
</evidence>
<dbReference type="GO" id="GO:0003700">
    <property type="term" value="F:DNA-binding transcription factor activity"/>
    <property type="evidence" value="ECO:0007669"/>
    <property type="project" value="TreeGrafter"/>
</dbReference>
<dbReference type="AlphaFoldDB" id="A0A7W9TNT7"/>
<feature type="domain" description="HTH iclR-type" evidence="4">
    <location>
        <begin position="13"/>
        <end position="74"/>
    </location>
</feature>
<dbReference type="PANTHER" id="PTHR30136">
    <property type="entry name" value="HELIX-TURN-HELIX TRANSCRIPTIONAL REGULATOR, ICLR FAMILY"/>
    <property type="match status" value="1"/>
</dbReference>
<dbReference type="SMART" id="SM00346">
    <property type="entry name" value="HTH_ICLR"/>
    <property type="match status" value="1"/>
</dbReference>
<dbReference type="InterPro" id="IPR050707">
    <property type="entry name" value="HTH_MetabolicPath_Reg"/>
</dbReference>
<dbReference type="SUPFAM" id="SSF55781">
    <property type="entry name" value="GAF domain-like"/>
    <property type="match status" value="1"/>
</dbReference>
<dbReference type="Proteomes" id="UP000541136">
    <property type="component" value="Unassembled WGS sequence"/>
</dbReference>
<dbReference type="InterPro" id="IPR014757">
    <property type="entry name" value="Tscrpt_reg_IclR_C"/>
</dbReference>
<dbReference type="InterPro" id="IPR036388">
    <property type="entry name" value="WH-like_DNA-bd_sf"/>
</dbReference>
<organism evidence="6 7">
    <name type="scientific">Castellaniella defragrans</name>
    <name type="common">Alcaligenes defragrans</name>
    <dbReference type="NCBI Taxonomy" id="75697"/>
    <lineage>
        <taxon>Bacteria</taxon>
        <taxon>Pseudomonadati</taxon>
        <taxon>Pseudomonadota</taxon>
        <taxon>Betaproteobacteria</taxon>
        <taxon>Burkholderiales</taxon>
        <taxon>Alcaligenaceae</taxon>
        <taxon>Castellaniella</taxon>
    </lineage>
</organism>
<proteinExistence type="predicted"/>
<evidence type="ECO:0000256" key="3">
    <source>
        <dbReference type="ARBA" id="ARBA00023163"/>
    </source>
</evidence>
<dbReference type="InterPro" id="IPR036390">
    <property type="entry name" value="WH_DNA-bd_sf"/>
</dbReference>
<feature type="domain" description="IclR-ED" evidence="5">
    <location>
        <begin position="75"/>
        <end position="262"/>
    </location>
</feature>
<dbReference type="Pfam" id="PF09339">
    <property type="entry name" value="HTH_IclR"/>
    <property type="match status" value="1"/>
</dbReference>
<evidence type="ECO:0000259" key="4">
    <source>
        <dbReference type="PROSITE" id="PS51077"/>
    </source>
</evidence>
<dbReference type="RefSeq" id="WP_043684591.1">
    <property type="nucleotide sequence ID" value="NZ_JACHIB010000009.1"/>
</dbReference>